<evidence type="ECO:0000256" key="1">
    <source>
        <dbReference type="ARBA" id="ARBA00004571"/>
    </source>
</evidence>
<evidence type="ECO:0000256" key="2">
    <source>
        <dbReference type="ARBA" id="ARBA00022729"/>
    </source>
</evidence>
<accession>A0AB39HHM3</accession>
<dbReference type="GO" id="GO:0015288">
    <property type="term" value="F:porin activity"/>
    <property type="evidence" value="ECO:0007669"/>
    <property type="project" value="InterPro"/>
</dbReference>
<reference evidence="6" key="1">
    <citation type="submission" date="2024-07" db="EMBL/GenBank/DDBJ databases">
        <title>Genome Analysis of a Potential Novel Vibrio Species Secreting pH- and Thermo-stable Alginate Lyase and its Application in Producing Alginate Oligosaccharides.</title>
        <authorList>
            <person name="Huang H."/>
            <person name="Bao K."/>
        </authorList>
    </citation>
    <scope>NUCLEOTIDE SEQUENCE</scope>
    <source>
        <strain evidence="6">HB236076</strain>
    </source>
</reference>
<keyword evidence="2 4" id="KW-0732">Signal</keyword>
<comment type="subcellular location">
    <subcellularLocation>
        <location evidence="1">Cell outer membrane</location>
        <topology evidence="1">Multi-pass membrane protein</topology>
    </subcellularLocation>
</comment>
<dbReference type="Gene3D" id="2.40.160.10">
    <property type="entry name" value="Porin"/>
    <property type="match status" value="1"/>
</dbReference>
<dbReference type="GO" id="GO:0009279">
    <property type="term" value="C:cell outer membrane"/>
    <property type="evidence" value="ECO:0007669"/>
    <property type="project" value="UniProtKB-SubCell"/>
</dbReference>
<dbReference type="PANTHER" id="PTHR34501:SF2">
    <property type="entry name" value="OUTER MEMBRANE PORIN F-RELATED"/>
    <property type="match status" value="1"/>
</dbReference>
<dbReference type="SUPFAM" id="SSF56935">
    <property type="entry name" value="Porins"/>
    <property type="match status" value="1"/>
</dbReference>
<feature type="chain" id="PRO_5044312225" evidence="4">
    <location>
        <begin position="46"/>
        <end position="347"/>
    </location>
</feature>
<feature type="signal peptide" evidence="4">
    <location>
        <begin position="1"/>
        <end position="45"/>
    </location>
</feature>
<dbReference type="RefSeq" id="WP_306101692.1">
    <property type="nucleotide sequence ID" value="NZ_CP162601.1"/>
</dbReference>
<dbReference type="PANTHER" id="PTHR34501">
    <property type="entry name" value="PROTEIN YDDL-RELATED"/>
    <property type="match status" value="1"/>
</dbReference>
<organism evidence="6">
    <name type="scientific">Vibrio sp. HB236076</name>
    <dbReference type="NCBI Taxonomy" id="3232307"/>
    <lineage>
        <taxon>Bacteria</taxon>
        <taxon>Pseudomonadati</taxon>
        <taxon>Pseudomonadota</taxon>
        <taxon>Gammaproteobacteria</taxon>
        <taxon>Vibrionales</taxon>
        <taxon>Vibrionaceae</taxon>
        <taxon>Vibrio</taxon>
    </lineage>
</organism>
<protein>
    <submittedName>
        <fullName evidence="6">Porin</fullName>
    </submittedName>
</protein>
<dbReference type="InterPro" id="IPR050298">
    <property type="entry name" value="Gram-neg_bact_OMP"/>
</dbReference>
<evidence type="ECO:0000259" key="5">
    <source>
        <dbReference type="Pfam" id="PF13609"/>
    </source>
</evidence>
<keyword evidence="3" id="KW-0472">Membrane</keyword>
<sequence>MRALIKNKKGNRVRTPISKKRQWIIMKKTLLALAVAAVASTSVQAAEIVKTDEGSVNFYGQLREQFTSTNDDASPSTDLSAGSSRAGVVAKYTAAEGFDVIGHVEFKLTDFSDRLHYIGFATDYGTLKFGQQAIIGDDVYGAEYSYAFGASSGFLYEEFYYLENNIRYELEGDAGWLKAAYNMGERDGGDTVTVDDNGDEDGTPEHAALYAGTAFGDLSVHAGVAHTASGSTATETGSTSYELTGEYSNDGATFGATLFALDGGDDVADRAAISLAAYVPVAAKTAAYGGFQFADVDADDSDETNAYIGLEYKFASWARAYAEYGYSKTDGDDDSVLSTALGARVYW</sequence>
<evidence type="ECO:0000313" key="6">
    <source>
        <dbReference type="EMBL" id="XDK26140.1"/>
    </source>
</evidence>
<evidence type="ECO:0000256" key="4">
    <source>
        <dbReference type="SAM" id="SignalP"/>
    </source>
</evidence>
<dbReference type="InterPro" id="IPR033900">
    <property type="entry name" value="Gram_neg_porin_domain"/>
</dbReference>
<dbReference type="EMBL" id="CP162601">
    <property type="protein sequence ID" value="XDK26140.1"/>
    <property type="molecule type" value="Genomic_DNA"/>
</dbReference>
<name>A0AB39HHM3_9VIBR</name>
<dbReference type="Pfam" id="PF13609">
    <property type="entry name" value="Porin_4"/>
    <property type="match status" value="1"/>
</dbReference>
<gene>
    <name evidence="6" type="ORF">AB0763_05745</name>
</gene>
<dbReference type="AlphaFoldDB" id="A0AB39HHM3"/>
<feature type="domain" description="Porin" evidence="5">
    <location>
        <begin position="32"/>
        <end position="331"/>
    </location>
</feature>
<evidence type="ECO:0000256" key="3">
    <source>
        <dbReference type="ARBA" id="ARBA00023136"/>
    </source>
</evidence>
<proteinExistence type="predicted"/>
<dbReference type="InterPro" id="IPR023614">
    <property type="entry name" value="Porin_dom_sf"/>
</dbReference>
<dbReference type="KEGG" id="vih:AB0763_05745"/>